<proteinExistence type="predicted"/>
<feature type="transmembrane region" description="Helical" evidence="1">
    <location>
        <begin position="29"/>
        <end position="46"/>
    </location>
</feature>
<dbReference type="Gene3D" id="3.60.15.10">
    <property type="entry name" value="Ribonuclease Z/Hydroxyacylglutathione hydrolase-like"/>
    <property type="match status" value="1"/>
</dbReference>
<dbReference type="SUPFAM" id="SSF56281">
    <property type="entry name" value="Metallo-hydrolase/oxidoreductase"/>
    <property type="match status" value="1"/>
</dbReference>
<dbReference type="InterPro" id="IPR036866">
    <property type="entry name" value="RibonucZ/Hydroxyglut_hydro"/>
</dbReference>
<dbReference type="Pfam" id="PF00753">
    <property type="entry name" value="Lactamase_B"/>
    <property type="match status" value="1"/>
</dbReference>
<reference evidence="3" key="1">
    <citation type="submission" date="2018-05" db="EMBL/GenBank/DDBJ databases">
        <authorList>
            <person name="Lanie J.A."/>
            <person name="Ng W.-L."/>
            <person name="Kazmierczak K.M."/>
            <person name="Andrzejewski T.M."/>
            <person name="Davidsen T.M."/>
            <person name="Wayne K.J."/>
            <person name="Tettelin H."/>
            <person name="Glass J.I."/>
            <person name="Rusch D."/>
            <person name="Podicherti R."/>
            <person name="Tsui H.-C.T."/>
            <person name="Winkler M.E."/>
        </authorList>
    </citation>
    <scope>NUCLEOTIDE SEQUENCE</scope>
</reference>
<evidence type="ECO:0000256" key="1">
    <source>
        <dbReference type="SAM" id="Phobius"/>
    </source>
</evidence>
<feature type="domain" description="Metallo-beta-lactamase" evidence="2">
    <location>
        <begin position="63"/>
        <end position="270"/>
    </location>
</feature>
<evidence type="ECO:0000259" key="2">
    <source>
        <dbReference type="SMART" id="SM00849"/>
    </source>
</evidence>
<name>A0A382GK04_9ZZZZ</name>
<sequence>MNLAYHLRQFGVYKLYPTTRLKESGMKQLAIRFVWFMIVFSTSLGLSTAQSRGLDIYWIDVEGGAATLLVSPEGESLLVDTGFPTDDNRDARRIAVAMREAGLTKIDHLVITHYHRDHVGGLEALAEIMPIERCYDHGTTTEESNRQWLDAYLNICGKMRTVVEAGDKVSFGDIEVDVVASDGRLISTPINGGRSNPLCATVERKPQASPENQRSVGLLFTYGAFTFLDLGDFNWAKEVELSCPVNNVGEVTLYQTSRHGAWDDAGSPTHLYAIRPQVVIVNNGPRKGLGGTSPGYTEVTMAHFDRIAKSPGIEGIWQGHRSLFDPAATSNTMEEMIANFEETEECEGHWIRASVQSDGTFSVL</sequence>
<evidence type="ECO:0000313" key="3">
    <source>
        <dbReference type="EMBL" id="SVB75460.1"/>
    </source>
</evidence>
<dbReference type="InterPro" id="IPR001279">
    <property type="entry name" value="Metallo-B-lactamas"/>
</dbReference>
<keyword evidence="1" id="KW-0472">Membrane</keyword>
<dbReference type="PANTHER" id="PTHR30619">
    <property type="entry name" value="DNA INTERNALIZATION/COMPETENCE PROTEIN COMEC/REC2"/>
    <property type="match status" value="1"/>
</dbReference>
<organism evidence="3">
    <name type="scientific">marine metagenome</name>
    <dbReference type="NCBI Taxonomy" id="408172"/>
    <lineage>
        <taxon>unclassified sequences</taxon>
        <taxon>metagenomes</taxon>
        <taxon>ecological metagenomes</taxon>
    </lineage>
</organism>
<keyword evidence="1" id="KW-0812">Transmembrane</keyword>
<dbReference type="SMART" id="SM00849">
    <property type="entry name" value="Lactamase_B"/>
    <property type="match status" value="1"/>
</dbReference>
<feature type="non-terminal residue" evidence="3">
    <location>
        <position position="364"/>
    </location>
</feature>
<dbReference type="PANTHER" id="PTHR30619:SF1">
    <property type="entry name" value="RECOMBINATION PROTEIN 2"/>
    <property type="match status" value="1"/>
</dbReference>
<accession>A0A382GK04</accession>
<protein>
    <recommendedName>
        <fullName evidence="2">Metallo-beta-lactamase domain-containing protein</fullName>
    </recommendedName>
</protein>
<gene>
    <name evidence="3" type="ORF">METZ01_LOCUS228314</name>
</gene>
<dbReference type="EMBL" id="UINC01055968">
    <property type="protein sequence ID" value="SVB75460.1"/>
    <property type="molecule type" value="Genomic_DNA"/>
</dbReference>
<keyword evidence="1" id="KW-1133">Transmembrane helix</keyword>
<dbReference type="InterPro" id="IPR052159">
    <property type="entry name" value="Competence_DNA_uptake"/>
</dbReference>
<dbReference type="AlphaFoldDB" id="A0A382GK04"/>